<evidence type="ECO:0000256" key="8">
    <source>
        <dbReference type="SAM" id="Phobius"/>
    </source>
</evidence>
<dbReference type="Proteomes" id="UP000541425">
    <property type="component" value="Unassembled WGS sequence"/>
</dbReference>
<keyword evidence="6 7" id="KW-0472">Membrane</keyword>
<dbReference type="EMBL" id="JACICA010000001">
    <property type="protein sequence ID" value="MBB3701743.1"/>
    <property type="molecule type" value="Genomic_DNA"/>
</dbReference>
<dbReference type="InterPro" id="IPR024194">
    <property type="entry name" value="Ac/AlaTfrase_AlgI/DltB"/>
</dbReference>
<evidence type="ECO:0000256" key="5">
    <source>
        <dbReference type="ARBA" id="ARBA00022989"/>
    </source>
</evidence>
<keyword evidence="3 7" id="KW-1003">Cell membrane</keyword>
<dbReference type="PANTHER" id="PTHR13285">
    <property type="entry name" value="ACYLTRANSFERASE"/>
    <property type="match status" value="1"/>
</dbReference>
<dbReference type="PIRSF" id="PIRSF500217">
    <property type="entry name" value="AlgI"/>
    <property type="match status" value="1"/>
</dbReference>
<evidence type="ECO:0000256" key="4">
    <source>
        <dbReference type="ARBA" id="ARBA00022692"/>
    </source>
</evidence>
<dbReference type="Pfam" id="PF03062">
    <property type="entry name" value="MBOAT"/>
    <property type="match status" value="1"/>
</dbReference>
<evidence type="ECO:0000256" key="2">
    <source>
        <dbReference type="ARBA" id="ARBA00010323"/>
    </source>
</evidence>
<evidence type="ECO:0000256" key="1">
    <source>
        <dbReference type="ARBA" id="ARBA00004651"/>
    </source>
</evidence>
<dbReference type="PIRSF" id="PIRSF016636">
    <property type="entry name" value="AlgI_DltB"/>
    <property type="match status" value="1"/>
</dbReference>
<evidence type="ECO:0000256" key="6">
    <source>
        <dbReference type="ARBA" id="ARBA00023136"/>
    </source>
</evidence>
<proteinExistence type="inferred from homology"/>
<feature type="transmembrane region" description="Helical" evidence="8">
    <location>
        <begin position="370"/>
        <end position="392"/>
    </location>
</feature>
<evidence type="ECO:0000256" key="7">
    <source>
        <dbReference type="PIRNR" id="PIRNR016636"/>
    </source>
</evidence>
<feature type="transmembrane region" description="Helical" evidence="8">
    <location>
        <begin position="448"/>
        <end position="470"/>
    </location>
</feature>
<dbReference type="GO" id="GO:0005886">
    <property type="term" value="C:plasma membrane"/>
    <property type="evidence" value="ECO:0007669"/>
    <property type="project" value="UniProtKB-SubCell"/>
</dbReference>
<evidence type="ECO:0000313" key="9">
    <source>
        <dbReference type="EMBL" id="MBB3701743.1"/>
    </source>
</evidence>
<keyword evidence="7 9" id="KW-0012">Acyltransferase</keyword>
<dbReference type="InterPro" id="IPR004299">
    <property type="entry name" value="MBOAT_fam"/>
</dbReference>
<dbReference type="InterPro" id="IPR028362">
    <property type="entry name" value="AlgI"/>
</dbReference>
<comment type="caution">
    <text evidence="9">The sequence shown here is derived from an EMBL/GenBank/DDBJ whole genome shotgun (WGS) entry which is preliminary data.</text>
</comment>
<reference evidence="9 10" key="1">
    <citation type="submission" date="2020-08" db="EMBL/GenBank/DDBJ databases">
        <title>Genomic Encyclopedia of Type Strains, Phase IV (KMG-IV): sequencing the most valuable type-strain genomes for metagenomic binning, comparative biology and taxonomic classification.</title>
        <authorList>
            <person name="Goeker M."/>
        </authorList>
    </citation>
    <scope>NUCLEOTIDE SEQUENCE [LARGE SCALE GENOMIC DNA]</scope>
    <source>
        <strain evidence="9 10">DSM 22548</strain>
    </source>
</reference>
<feature type="transmembrane region" description="Helical" evidence="8">
    <location>
        <begin position="313"/>
        <end position="336"/>
    </location>
</feature>
<accession>A0A7W5UI12</accession>
<organism evidence="9 10">
    <name type="scientific">Alloprevotella rava</name>
    <dbReference type="NCBI Taxonomy" id="671218"/>
    <lineage>
        <taxon>Bacteria</taxon>
        <taxon>Pseudomonadati</taxon>
        <taxon>Bacteroidota</taxon>
        <taxon>Bacteroidia</taxon>
        <taxon>Bacteroidales</taxon>
        <taxon>Prevotellaceae</taxon>
        <taxon>Alloprevotella</taxon>
    </lineage>
</organism>
<feature type="transmembrane region" description="Helical" evidence="8">
    <location>
        <begin position="117"/>
        <end position="136"/>
    </location>
</feature>
<comment type="subcellular location">
    <subcellularLocation>
        <location evidence="1">Cell membrane</location>
        <topology evidence="1">Multi-pass membrane protein</topology>
    </subcellularLocation>
</comment>
<dbReference type="InterPro" id="IPR051085">
    <property type="entry name" value="MB_O-acyltransferase"/>
</dbReference>
<protein>
    <submittedName>
        <fullName evidence="9">D-alanyl-lipoteichoic acid acyltransferase DltB (MBOAT superfamily)</fullName>
    </submittedName>
</protein>
<dbReference type="PANTHER" id="PTHR13285:SF18">
    <property type="entry name" value="PROTEIN-CYSTEINE N-PALMITOYLTRANSFERASE RASP"/>
    <property type="match status" value="1"/>
</dbReference>
<sequence>MLFNSFEFLLFLPCVFLFYWYVCRGRRSRNLWIVLCSYFFYGWWDWRFTGLLALTSLCSYASGIWEERCPRWARHILWSNILLNLGILGAFKYFNFFADSLQDLSTALGVGALHAPVVHVILPVGISFYTFQALSYSIDVYRKKLPATHDLIEFFAYLSFFPQLVAGPIERATNLLPQFQQDRTFSYADAVDGMRQILWGFFKKIVIADQCAVGVNAIFSDYAQASGVDLLMGGLLFTFQIYGDFSGYSDIAIGTGRLFGIRLMQNFRYPYFSRNIRDFWQRWHISLMTWFRDYIYFPLGGSRCSRAKQLRNTFFVFLISGLWHGANWTFVCWGLYHACLFVPSILRGHKAEEKSLGGIFGLVRTGGQMFLTFFLVMLGWILFRSATLTDAVHYLVRMFITLRPAMPTHGKQVLIYVALMLAVEWWQRHSQHALQFPPRFLNAPLRFVLYYAIIVAIFFAMGAGTDFIYFQF</sequence>
<dbReference type="GO" id="GO:0042121">
    <property type="term" value="P:alginic acid biosynthetic process"/>
    <property type="evidence" value="ECO:0007669"/>
    <property type="project" value="InterPro"/>
</dbReference>
<dbReference type="GO" id="GO:0016746">
    <property type="term" value="F:acyltransferase activity"/>
    <property type="evidence" value="ECO:0007669"/>
    <property type="project" value="UniProtKB-KW"/>
</dbReference>
<dbReference type="RefSeq" id="WP_183693733.1">
    <property type="nucleotide sequence ID" value="NZ_JACICA010000001.1"/>
</dbReference>
<feature type="transmembrane region" description="Helical" evidence="8">
    <location>
        <begin position="77"/>
        <end position="97"/>
    </location>
</feature>
<evidence type="ECO:0000256" key="3">
    <source>
        <dbReference type="ARBA" id="ARBA00022475"/>
    </source>
</evidence>
<gene>
    <name evidence="9" type="ORF">FHS60_000185</name>
</gene>
<dbReference type="AlphaFoldDB" id="A0A7W5UI12"/>
<evidence type="ECO:0000313" key="10">
    <source>
        <dbReference type="Proteomes" id="UP000541425"/>
    </source>
</evidence>
<feature type="transmembrane region" description="Helical" evidence="8">
    <location>
        <begin position="6"/>
        <end position="22"/>
    </location>
</feature>
<keyword evidence="5 8" id="KW-1133">Transmembrane helix</keyword>
<keyword evidence="7 9" id="KW-0808">Transferase</keyword>
<comment type="similarity">
    <text evidence="2 7">Belongs to the membrane-bound acyltransferase family.</text>
</comment>
<keyword evidence="4 8" id="KW-0812">Transmembrane</keyword>
<name>A0A7W5UI12_9BACT</name>